<comment type="subcellular location">
    <subcellularLocation>
        <location evidence="2">Cell inner membrane</location>
        <topology evidence="2">Multi-pass membrane protein</topology>
    </subcellularLocation>
</comment>
<dbReference type="SMART" id="SM00073">
    <property type="entry name" value="HPT"/>
    <property type="match status" value="1"/>
</dbReference>
<evidence type="ECO:0000256" key="10">
    <source>
        <dbReference type="ARBA" id="ARBA00022840"/>
    </source>
</evidence>
<dbReference type="SUPFAM" id="SSF47384">
    <property type="entry name" value="Homodimeric domain of signal transducing histidine kinase"/>
    <property type="match status" value="1"/>
</dbReference>
<evidence type="ECO:0000256" key="1">
    <source>
        <dbReference type="ARBA" id="ARBA00000085"/>
    </source>
</evidence>
<dbReference type="PANTHER" id="PTHR45339:SF1">
    <property type="entry name" value="HYBRID SIGNAL TRANSDUCTION HISTIDINE KINASE J"/>
    <property type="match status" value="1"/>
</dbReference>
<keyword evidence="11 19" id="KW-1133">Transmembrane helix</keyword>
<feature type="domain" description="Histidine kinase" evidence="20">
    <location>
        <begin position="197"/>
        <end position="418"/>
    </location>
</feature>
<dbReference type="RefSeq" id="WP_144813001.1">
    <property type="nucleotide sequence ID" value="NZ_VLKP01000003.1"/>
</dbReference>
<evidence type="ECO:0000256" key="4">
    <source>
        <dbReference type="ARBA" id="ARBA00022475"/>
    </source>
</evidence>
<accession>A0A562LYM3</accession>
<evidence type="ECO:0000256" key="12">
    <source>
        <dbReference type="ARBA" id="ARBA00023012"/>
    </source>
</evidence>
<evidence type="ECO:0000256" key="6">
    <source>
        <dbReference type="ARBA" id="ARBA00022679"/>
    </source>
</evidence>
<dbReference type="SUPFAM" id="SSF47226">
    <property type="entry name" value="Histidine-containing phosphotransfer domain, HPT domain"/>
    <property type="match status" value="1"/>
</dbReference>
<evidence type="ECO:0000256" key="18">
    <source>
        <dbReference type="PROSITE-ProRule" id="PRU00169"/>
    </source>
</evidence>
<dbReference type="Pfam" id="PF00072">
    <property type="entry name" value="Response_reg"/>
    <property type="match status" value="1"/>
</dbReference>
<comment type="caution">
    <text evidence="23">The sequence shown here is derived from an EMBL/GenBank/DDBJ whole genome shotgun (WGS) entry which is preliminary data.</text>
</comment>
<comment type="catalytic activity">
    <reaction evidence="1">
        <text>ATP + protein L-histidine = ADP + protein N-phospho-L-histidine.</text>
        <dbReference type="EC" id="2.7.13.3"/>
    </reaction>
</comment>
<feature type="transmembrane region" description="Helical" evidence="19">
    <location>
        <begin position="127"/>
        <end position="149"/>
    </location>
</feature>
<keyword evidence="7 19" id="KW-0812">Transmembrane</keyword>
<feature type="domain" description="HPt" evidence="22">
    <location>
        <begin position="622"/>
        <end position="722"/>
    </location>
</feature>
<dbReference type="SMART" id="SM00388">
    <property type="entry name" value="HisKA"/>
    <property type="match status" value="1"/>
</dbReference>
<evidence type="ECO:0000256" key="15">
    <source>
        <dbReference type="ARBA" id="ARBA00064003"/>
    </source>
</evidence>
<keyword evidence="14 19" id="KW-0472">Membrane</keyword>
<evidence type="ECO:0000256" key="16">
    <source>
        <dbReference type="ARBA" id="ARBA00068150"/>
    </source>
</evidence>
<keyword evidence="6" id="KW-0808">Transferase</keyword>
<keyword evidence="24" id="KW-1185">Reference proteome</keyword>
<feature type="modified residue" description="Phosphohistidine" evidence="17">
    <location>
        <position position="661"/>
    </location>
</feature>
<reference evidence="23 24" key="1">
    <citation type="journal article" date="2015" name="Stand. Genomic Sci.">
        <title>Genomic Encyclopedia of Bacterial and Archaeal Type Strains, Phase III: the genomes of soil and plant-associated and newly described type strains.</title>
        <authorList>
            <person name="Whitman W.B."/>
            <person name="Woyke T."/>
            <person name="Klenk H.P."/>
            <person name="Zhou Y."/>
            <person name="Lilburn T.G."/>
            <person name="Beck B.J."/>
            <person name="De Vos P."/>
            <person name="Vandamme P."/>
            <person name="Eisen J.A."/>
            <person name="Garrity G."/>
            <person name="Hugenholtz P."/>
            <person name="Kyrpides N.C."/>
        </authorList>
    </citation>
    <scope>NUCLEOTIDE SEQUENCE [LARGE SCALE GENOMIC DNA]</scope>
    <source>
        <strain evidence="23 24">CGMCC 1.10136</strain>
    </source>
</reference>
<dbReference type="PROSITE" id="PS50894">
    <property type="entry name" value="HPT"/>
    <property type="match status" value="1"/>
</dbReference>
<dbReference type="Pfam" id="PF02518">
    <property type="entry name" value="HATPase_c"/>
    <property type="match status" value="1"/>
</dbReference>
<dbReference type="AlphaFoldDB" id="A0A562LYM3"/>
<dbReference type="SMART" id="SM00387">
    <property type="entry name" value="HATPase_c"/>
    <property type="match status" value="1"/>
</dbReference>
<evidence type="ECO:0000256" key="8">
    <source>
        <dbReference type="ARBA" id="ARBA00022741"/>
    </source>
</evidence>
<dbReference type="Gene3D" id="3.30.565.10">
    <property type="entry name" value="Histidine kinase-like ATPase, C-terminal domain"/>
    <property type="match status" value="1"/>
</dbReference>
<keyword evidence="12" id="KW-0902">Two-component regulatory system</keyword>
<dbReference type="CDD" id="cd17546">
    <property type="entry name" value="REC_hyHK_CKI1_RcsC-like"/>
    <property type="match status" value="1"/>
</dbReference>
<dbReference type="EMBL" id="VLKP01000003">
    <property type="protein sequence ID" value="TWI12741.1"/>
    <property type="molecule type" value="Genomic_DNA"/>
</dbReference>
<feature type="transmembrane region" description="Helical" evidence="19">
    <location>
        <begin position="23"/>
        <end position="42"/>
    </location>
</feature>
<comment type="subunit">
    <text evidence="15">At low DSF concentrations, interacts with RpfF.</text>
</comment>
<feature type="modified residue" description="4-aspartylphosphate" evidence="18">
    <location>
        <position position="516"/>
    </location>
</feature>
<keyword evidence="5 18" id="KW-0597">Phosphoprotein</keyword>
<evidence type="ECO:0000256" key="11">
    <source>
        <dbReference type="ARBA" id="ARBA00022989"/>
    </source>
</evidence>
<name>A0A562LYM3_9GAMM</name>
<dbReference type="SUPFAM" id="SSF52172">
    <property type="entry name" value="CheY-like"/>
    <property type="match status" value="1"/>
</dbReference>
<dbReference type="SMART" id="SM00448">
    <property type="entry name" value="REC"/>
    <property type="match status" value="1"/>
</dbReference>
<organism evidence="23 24">
    <name type="scientific">Aerolutibacter ruishenii</name>
    <dbReference type="NCBI Taxonomy" id="686800"/>
    <lineage>
        <taxon>Bacteria</taxon>
        <taxon>Pseudomonadati</taxon>
        <taxon>Pseudomonadota</taxon>
        <taxon>Gammaproteobacteria</taxon>
        <taxon>Lysobacterales</taxon>
        <taxon>Lysobacteraceae</taxon>
        <taxon>Aerolutibacter</taxon>
    </lineage>
</organism>
<dbReference type="CDD" id="cd16922">
    <property type="entry name" value="HATPase_EvgS-ArcB-TorS-like"/>
    <property type="match status" value="1"/>
</dbReference>
<feature type="transmembrane region" description="Helical" evidence="19">
    <location>
        <begin position="155"/>
        <end position="177"/>
    </location>
</feature>
<evidence type="ECO:0000256" key="7">
    <source>
        <dbReference type="ARBA" id="ARBA00022692"/>
    </source>
</evidence>
<feature type="transmembrane region" description="Helical" evidence="19">
    <location>
        <begin position="54"/>
        <end position="73"/>
    </location>
</feature>
<evidence type="ECO:0000256" key="3">
    <source>
        <dbReference type="ARBA" id="ARBA00012438"/>
    </source>
</evidence>
<dbReference type="InterPro" id="IPR011006">
    <property type="entry name" value="CheY-like_superfamily"/>
</dbReference>
<dbReference type="InterPro" id="IPR036890">
    <property type="entry name" value="HATPase_C_sf"/>
</dbReference>
<dbReference type="InterPro" id="IPR036641">
    <property type="entry name" value="HPT_dom_sf"/>
</dbReference>
<evidence type="ECO:0000259" key="22">
    <source>
        <dbReference type="PROSITE" id="PS50894"/>
    </source>
</evidence>
<dbReference type="GO" id="GO:0005886">
    <property type="term" value="C:plasma membrane"/>
    <property type="evidence" value="ECO:0007669"/>
    <property type="project" value="UniProtKB-SubCell"/>
</dbReference>
<dbReference type="CDD" id="cd00088">
    <property type="entry name" value="HPT"/>
    <property type="match status" value="1"/>
</dbReference>
<protein>
    <recommendedName>
        <fullName evidence="16">Sensory/regulatory protein RpfC</fullName>
        <ecNumber evidence="3">2.7.13.3</ecNumber>
    </recommendedName>
</protein>
<dbReference type="FunFam" id="3.30.565.10:FF:000010">
    <property type="entry name" value="Sensor histidine kinase RcsC"/>
    <property type="match status" value="1"/>
</dbReference>
<evidence type="ECO:0000256" key="5">
    <source>
        <dbReference type="ARBA" id="ARBA00022553"/>
    </source>
</evidence>
<evidence type="ECO:0000313" key="24">
    <source>
        <dbReference type="Proteomes" id="UP000316471"/>
    </source>
</evidence>
<dbReference type="InterPro" id="IPR004358">
    <property type="entry name" value="Sig_transdc_His_kin-like_C"/>
</dbReference>
<evidence type="ECO:0000256" key="17">
    <source>
        <dbReference type="PROSITE-ProRule" id="PRU00110"/>
    </source>
</evidence>
<evidence type="ECO:0000256" key="13">
    <source>
        <dbReference type="ARBA" id="ARBA00023026"/>
    </source>
</evidence>
<evidence type="ECO:0000256" key="9">
    <source>
        <dbReference type="ARBA" id="ARBA00022777"/>
    </source>
</evidence>
<dbReference type="GO" id="GO:0005524">
    <property type="term" value="F:ATP binding"/>
    <property type="evidence" value="ECO:0007669"/>
    <property type="project" value="UniProtKB-KW"/>
</dbReference>
<feature type="transmembrane region" description="Helical" evidence="19">
    <location>
        <begin position="93"/>
        <end position="115"/>
    </location>
</feature>
<dbReference type="PROSITE" id="PS50109">
    <property type="entry name" value="HIS_KIN"/>
    <property type="match status" value="1"/>
</dbReference>
<keyword evidence="9 23" id="KW-0418">Kinase</keyword>
<evidence type="ECO:0000313" key="23">
    <source>
        <dbReference type="EMBL" id="TWI12741.1"/>
    </source>
</evidence>
<dbReference type="Gene3D" id="1.20.120.160">
    <property type="entry name" value="HPT domain"/>
    <property type="match status" value="1"/>
</dbReference>
<dbReference type="FunFam" id="1.10.287.130:FF:000002">
    <property type="entry name" value="Two-component osmosensing histidine kinase"/>
    <property type="match status" value="1"/>
</dbReference>
<dbReference type="EC" id="2.7.13.3" evidence="3"/>
<evidence type="ECO:0000256" key="19">
    <source>
        <dbReference type="SAM" id="Phobius"/>
    </source>
</evidence>
<dbReference type="CDD" id="cd00082">
    <property type="entry name" value="HisKA"/>
    <property type="match status" value="1"/>
</dbReference>
<dbReference type="OrthoDB" id="9797243at2"/>
<dbReference type="InterPro" id="IPR005467">
    <property type="entry name" value="His_kinase_dom"/>
</dbReference>
<sequence length="727" mass="78417">MTHSLDWLRSRIAHRPDSEHGQAVVRLAVLLVVLLYLSLNGVRADMPTAIYRDVLAMVVVGFTIGALLLAWIVARPGRSHLRRAIGMAADYGLMAAAMIRMGEPLAWVYVLLMWVTVGNGLRYGNRYLSAAVLAATLAFGCVIAVTPYWQQNRVLAIGLLMGLVAVPLYLSGLLRALTRATEQARRASEAKSRFLANMSHEFRTPLNGLAGMSELLAATRLDEEQRECVNTIRASTQSLMALVQDVLDISAIEAGKLKLDVTEFSPRDLVDGIALILAPQARAKRLRFSTSLDESVPSTLRGDVAHLRQVLLNLAGNAVKFTQQGAVTLQVAQVGAPDSRARLRFTVTDTGVGVPDSARHRLFEAFEQADSSLVRRYGGTGLGTTIAKGLTEAMGGTIGFESAEGRGSRFWVELPFDLGQPEVVAPLGRAAATAVAMPRAEVGETAENVIAFSDPFLRHRARVRSMRILVADDHAANRLVLERLLRKAGHRVATVDSGEDALSAMEEAEFDAAIVDLHMPDMSGLDLLHHLRVLQAGVAAKTPVMVLSADVTPESIQSCRRAGAWEFLAKPVAASRLLEVLGNLANGVAPPAAVVATRGDGSTGIEVFDPGVLDELRSLGLGESFELEFVVQCLRDAEECLSQLSQAGHRGAWDIIREQAHALKGVASNLGLMRLSMASGEVMRMQDWQLSRDWQQHAIKLGEQLSLGRSALDRRTQASGASGESAP</sequence>
<dbReference type="Proteomes" id="UP000316471">
    <property type="component" value="Unassembled WGS sequence"/>
</dbReference>
<dbReference type="Pfam" id="PF00512">
    <property type="entry name" value="HisKA"/>
    <property type="match status" value="1"/>
</dbReference>
<dbReference type="InterPro" id="IPR008207">
    <property type="entry name" value="Sig_transdc_His_kin_Hpt_dom"/>
</dbReference>
<keyword evidence="8" id="KW-0547">Nucleotide-binding</keyword>
<dbReference type="Pfam" id="PF01627">
    <property type="entry name" value="Hpt"/>
    <property type="match status" value="1"/>
</dbReference>
<dbReference type="InterPro" id="IPR003594">
    <property type="entry name" value="HATPase_dom"/>
</dbReference>
<evidence type="ECO:0000256" key="14">
    <source>
        <dbReference type="ARBA" id="ARBA00023136"/>
    </source>
</evidence>
<dbReference type="InterPro" id="IPR001789">
    <property type="entry name" value="Sig_transdc_resp-reg_receiver"/>
</dbReference>
<keyword evidence="13" id="KW-0843">Virulence</keyword>
<dbReference type="InterPro" id="IPR003661">
    <property type="entry name" value="HisK_dim/P_dom"/>
</dbReference>
<evidence type="ECO:0000259" key="20">
    <source>
        <dbReference type="PROSITE" id="PS50109"/>
    </source>
</evidence>
<dbReference type="GO" id="GO:0000155">
    <property type="term" value="F:phosphorelay sensor kinase activity"/>
    <property type="evidence" value="ECO:0007669"/>
    <property type="project" value="InterPro"/>
</dbReference>
<dbReference type="Gene3D" id="1.10.287.130">
    <property type="match status" value="1"/>
</dbReference>
<dbReference type="PRINTS" id="PR00344">
    <property type="entry name" value="BCTRLSENSOR"/>
</dbReference>
<proteinExistence type="predicted"/>
<evidence type="ECO:0000256" key="2">
    <source>
        <dbReference type="ARBA" id="ARBA00004429"/>
    </source>
</evidence>
<dbReference type="Gene3D" id="3.40.50.2300">
    <property type="match status" value="1"/>
</dbReference>
<dbReference type="SUPFAM" id="SSF55874">
    <property type="entry name" value="ATPase domain of HSP90 chaperone/DNA topoisomerase II/histidine kinase"/>
    <property type="match status" value="1"/>
</dbReference>
<keyword evidence="10" id="KW-0067">ATP-binding</keyword>
<dbReference type="PANTHER" id="PTHR45339">
    <property type="entry name" value="HYBRID SIGNAL TRANSDUCTION HISTIDINE KINASE J"/>
    <property type="match status" value="1"/>
</dbReference>
<gene>
    <name evidence="23" type="ORF">IP93_01087</name>
</gene>
<evidence type="ECO:0000259" key="21">
    <source>
        <dbReference type="PROSITE" id="PS50110"/>
    </source>
</evidence>
<feature type="domain" description="Response regulatory" evidence="21">
    <location>
        <begin position="467"/>
        <end position="585"/>
    </location>
</feature>
<dbReference type="PROSITE" id="PS50110">
    <property type="entry name" value="RESPONSE_REGULATORY"/>
    <property type="match status" value="1"/>
</dbReference>
<keyword evidence="4" id="KW-1003">Cell membrane</keyword>
<dbReference type="InterPro" id="IPR036097">
    <property type="entry name" value="HisK_dim/P_sf"/>
</dbReference>